<dbReference type="Gene3D" id="3.30.70.980">
    <property type="match status" value="2"/>
</dbReference>
<dbReference type="AlphaFoldDB" id="A0A1G2BPP4"/>
<keyword evidence="4" id="KW-0238">DNA-binding</keyword>
<dbReference type="PANTHER" id="PTHR12532">
    <property type="entry name" value="TRANSLATIONAL ACTIVATOR OF CYTOCHROME C OXIDASE 1"/>
    <property type="match status" value="1"/>
</dbReference>
<protein>
    <recommendedName>
        <fullName evidence="4">Probable transcriptional regulatory protein A3H70_00320</fullName>
    </recommendedName>
</protein>
<sequence>MSGHSKWSQIKHKKAVTDAKKGKVFSKMARLISVAARAKGKDPEANPTLRTLIDTARSLNMPIENIERAIAKGAGEIPGAQIEEFTLEAYGPGGSALVIEGTTDNTNRSISEIKFLLSEHDGKLANPGSVLWLFERYGLIIVKTSTDKKDEMELTAIDSRAEDIKFPDNETMEIYIKPEGLEKVKKSLLEKNIKAEGSSLVWSPKNEIKIEDQKAKEKLAKLFEALDEHEDVNEVYTNISD</sequence>
<feature type="domain" description="TACO1/YebC-like N-terminal" evidence="6">
    <location>
        <begin position="5"/>
        <end position="76"/>
    </location>
</feature>
<dbReference type="InterPro" id="IPR029072">
    <property type="entry name" value="YebC-like"/>
</dbReference>
<dbReference type="EMBL" id="MHKO01000054">
    <property type="protein sequence ID" value="OGY91068.1"/>
    <property type="molecule type" value="Genomic_DNA"/>
</dbReference>
<dbReference type="InterPro" id="IPR026564">
    <property type="entry name" value="Transcrip_reg_TACO1-like_dom3"/>
</dbReference>
<dbReference type="GO" id="GO:0005737">
    <property type="term" value="C:cytoplasm"/>
    <property type="evidence" value="ECO:0007669"/>
    <property type="project" value="UniProtKB-SubCell"/>
</dbReference>
<keyword evidence="2 4" id="KW-0805">Transcription regulation</keyword>
<dbReference type="PANTHER" id="PTHR12532:SF0">
    <property type="entry name" value="TRANSLATIONAL ACTIVATOR OF CYTOCHROME C OXIDASE 1"/>
    <property type="match status" value="1"/>
</dbReference>
<evidence type="ECO:0000256" key="1">
    <source>
        <dbReference type="ARBA" id="ARBA00008724"/>
    </source>
</evidence>
<evidence type="ECO:0000259" key="6">
    <source>
        <dbReference type="Pfam" id="PF20772"/>
    </source>
</evidence>
<evidence type="ECO:0000256" key="2">
    <source>
        <dbReference type="ARBA" id="ARBA00023015"/>
    </source>
</evidence>
<organism evidence="7 8">
    <name type="scientific">Candidatus Komeilibacteria bacterium RIFCSPLOWO2_02_FULL_48_11</name>
    <dbReference type="NCBI Taxonomy" id="1798553"/>
    <lineage>
        <taxon>Bacteria</taxon>
        <taxon>Candidatus Komeiliibacteriota</taxon>
    </lineage>
</organism>
<dbReference type="GO" id="GO:0006355">
    <property type="term" value="P:regulation of DNA-templated transcription"/>
    <property type="evidence" value="ECO:0007669"/>
    <property type="project" value="UniProtKB-UniRule"/>
</dbReference>
<dbReference type="FunFam" id="1.10.10.200:FF:000002">
    <property type="entry name" value="Probable transcriptional regulatory protein CLM62_37755"/>
    <property type="match status" value="1"/>
</dbReference>
<dbReference type="InterPro" id="IPR002876">
    <property type="entry name" value="Transcrip_reg_TACO1-like"/>
</dbReference>
<dbReference type="InterPro" id="IPR048300">
    <property type="entry name" value="TACO1_YebC-like_2nd/3rd_dom"/>
</dbReference>
<dbReference type="InterPro" id="IPR017856">
    <property type="entry name" value="Integrase-like_N"/>
</dbReference>
<evidence type="ECO:0000256" key="3">
    <source>
        <dbReference type="ARBA" id="ARBA00023163"/>
    </source>
</evidence>
<evidence type="ECO:0000256" key="4">
    <source>
        <dbReference type="HAMAP-Rule" id="MF_00693"/>
    </source>
</evidence>
<comment type="subcellular location">
    <subcellularLocation>
        <location evidence="4">Cytoplasm</location>
    </subcellularLocation>
</comment>
<keyword evidence="3 4" id="KW-0804">Transcription</keyword>
<comment type="caution">
    <text evidence="7">The sequence shown here is derived from an EMBL/GenBank/DDBJ whole genome shotgun (WGS) entry which is preliminary data.</text>
</comment>
<dbReference type="NCBIfam" id="NF001030">
    <property type="entry name" value="PRK00110.1"/>
    <property type="match status" value="1"/>
</dbReference>
<accession>A0A1G2BPP4</accession>
<dbReference type="Gene3D" id="1.10.10.200">
    <property type="match status" value="1"/>
</dbReference>
<dbReference type="STRING" id="1798553.A3H70_00320"/>
<dbReference type="SUPFAM" id="SSF75625">
    <property type="entry name" value="YebC-like"/>
    <property type="match status" value="1"/>
</dbReference>
<dbReference type="HAMAP" id="MF_00693">
    <property type="entry name" value="Transcrip_reg_TACO1"/>
    <property type="match status" value="1"/>
</dbReference>
<dbReference type="Pfam" id="PF01709">
    <property type="entry name" value="Transcrip_reg"/>
    <property type="match status" value="1"/>
</dbReference>
<dbReference type="InterPro" id="IPR049083">
    <property type="entry name" value="TACO1_YebC_N"/>
</dbReference>
<feature type="domain" description="TACO1/YebC-like second and third" evidence="5">
    <location>
        <begin position="83"/>
        <end position="239"/>
    </location>
</feature>
<proteinExistence type="inferred from homology"/>
<name>A0A1G2BPP4_9BACT</name>
<dbReference type="Pfam" id="PF20772">
    <property type="entry name" value="TACO1_YebC_N"/>
    <property type="match status" value="1"/>
</dbReference>
<dbReference type="GO" id="GO:0003677">
    <property type="term" value="F:DNA binding"/>
    <property type="evidence" value="ECO:0007669"/>
    <property type="project" value="UniProtKB-UniRule"/>
</dbReference>
<evidence type="ECO:0000313" key="7">
    <source>
        <dbReference type="EMBL" id="OGY91068.1"/>
    </source>
</evidence>
<evidence type="ECO:0000313" key="8">
    <source>
        <dbReference type="Proteomes" id="UP000178109"/>
    </source>
</evidence>
<gene>
    <name evidence="7" type="ORF">A3H70_00320</name>
</gene>
<comment type="similarity">
    <text evidence="1 4">Belongs to the TACO1 family.</text>
</comment>
<evidence type="ECO:0000259" key="5">
    <source>
        <dbReference type="Pfam" id="PF01709"/>
    </source>
</evidence>
<dbReference type="NCBIfam" id="TIGR01033">
    <property type="entry name" value="YebC/PmpR family DNA-binding transcriptional regulator"/>
    <property type="match status" value="1"/>
</dbReference>
<dbReference type="Proteomes" id="UP000178109">
    <property type="component" value="Unassembled WGS sequence"/>
</dbReference>
<reference evidence="7 8" key="1">
    <citation type="journal article" date="2016" name="Nat. Commun.">
        <title>Thousands of microbial genomes shed light on interconnected biogeochemical processes in an aquifer system.</title>
        <authorList>
            <person name="Anantharaman K."/>
            <person name="Brown C.T."/>
            <person name="Hug L.A."/>
            <person name="Sharon I."/>
            <person name="Castelle C.J."/>
            <person name="Probst A.J."/>
            <person name="Thomas B.C."/>
            <person name="Singh A."/>
            <person name="Wilkins M.J."/>
            <person name="Karaoz U."/>
            <person name="Brodie E.L."/>
            <person name="Williams K.H."/>
            <person name="Hubbard S.S."/>
            <person name="Banfield J.F."/>
        </authorList>
    </citation>
    <scope>NUCLEOTIDE SEQUENCE [LARGE SCALE GENOMIC DNA]</scope>
</reference>
<dbReference type="NCBIfam" id="NF009044">
    <property type="entry name" value="PRK12378.1"/>
    <property type="match status" value="1"/>
</dbReference>
<keyword evidence="4" id="KW-0963">Cytoplasm</keyword>